<reference evidence="2 3" key="1">
    <citation type="submission" date="2016-10" db="EMBL/GenBank/DDBJ databases">
        <authorList>
            <person name="de Groot N.N."/>
        </authorList>
    </citation>
    <scope>NUCLEOTIDE SEQUENCE [LARGE SCALE GENOMIC DNA]</scope>
    <source>
        <strain evidence="2 3">DSM 12271</strain>
    </source>
</reference>
<name>A0A1I0ZIG2_9CLOT</name>
<dbReference type="AlphaFoldDB" id="A0A1I0ZIG2"/>
<dbReference type="Pfam" id="PF00462">
    <property type="entry name" value="Glutaredoxin"/>
    <property type="match status" value="1"/>
</dbReference>
<dbReference type="CDD" id="cd02976">
    <property type="entry name" value="NrdH"/>
    <property type="match status" value="1"/>
</dbReference>
<dbReference type="Gene3D" id="3.40.30.10">
    <property type="entry name" value="Glutaredoxin"/>
    <property type="match status" value="1"/>
</dbReference>
<dbReference type="InterPro" id="IPR002109">
    <property type="entry name" value="Glutaredoxin"/>
</dbReference>
<keyword evidence="3" id="KW-1185">Reference proteome</keyword>
<gene>
    <name evidence="2" type="ORF">SAMN04488528_102134</name>
</gene>
<dbReference type="PANTHER" id="PTHR34386:SF1">
    <property type="entry name" value="GLUTAREDOXIN-LIKE PROTEIN NRDH"/>
    <property type="match status" value="1"/>
</dbReference>
<dbReference type="GO" id="GO:0009055">
    <property type="term" value="F:electron transfer activity"/>
    <property type="evidence" value="ECO:0007669"/>
    <property type="project" value="TreeGrafter"/>
</dbReference>
<dbReference type="PROSITE" id="PS00195">
    <property type="entry name" value="GLUTAREDOXIN_1"/>
    <property type="match status" value="1"/>
</dbReference>
<dbReference type="InterPro" id="IPR036249">
    <property type="entry name" value="Thioredoxin-like_sf"/>
</dbReference>
<dbReference type="InterPro" id="IPR051548">
    <property type="entry name" value="Grx-like_ET"/>
</dbReference>
<dbReference type="GO" id="GO:0045454">
    <property type="term" value="P:cell redox homeostasis"/>
    <property type="evidence" value="ECO:0007669"/>
    <property type="project" value="TreeGrafter"/>
</dbReference>
<feature type="domain" description="Glutaredoxin" evidence="1">
    <location>
        <begin position="4"/>
        <end position="62"/>
    </location>
</feature>
<protein>
    <submittedName>
        <fullName evidence="2">Glutaredoxin-like protein, YruB-family</fullName>
    </submittedName>
</protein>
<dbReference type="PROSITE" id="PS51354">
    <property type="entry name" value="GLUTAREDOXIN_2"/>
    <property type="match status" value="1"/>
</dbReference>
<accession>A0A1I0ZIG2</accession>
<evidence type="ECO:0000259" key="1">
    <source>
        <dbReference type="Pfam" id="PF00462"/>
    </source>
</evidence>
<dbReference type="PANTHER" id="PTHR34386">
    <property type="entry name" value="GLUTAREDOXIN"/>
    <property type="match status" value="1"/>
</dbReference>
<organism evidence="2 3">
    <name type="scientific">Clostridium frigidicarnis</name>
    <dbReference type="NCBI Taxonomy" id="84698"/>
    <lineage>
        <taxon>Bacteria</taxon>
        <taxon>Bacillati</taxon>
        <taxon>Bacillota</taxon>
        <taxon>Clostridia</taxon>
        <taxon>Eubacteriales</taxon>
        <taxon>Clostridiaceae</taxon>
        <taxon>Clostridium</taxon>
    </lineage>
</organism>
<dbReference type="OrthoDB" id="9795531at2"/>
<dbReference type="RefSeq" id="WP_090041977.1">
    <property type="nucleotide sequence ID" value="NZ_FOKI01000021.1"/>
</dbReference>
<proteinExistence type="predicted"/>
<sequence>MKNIIVYTSNTCPYCVTVKEYLKSNNLKYEEKNVNENPSYRKELMAMKIMSVPVIKIDNEVVVGFDQNKIEELLNK</sequence>
<evidence type="ECO:0000313" key="3">
    <source>
        <dbReference type="Proteomes" id="UP000198619"/>
    </source>
</evidence>
<dbReference type="SUPFAM" id="SSF52833">
    <property type="entry name" value="Thioredoxin-like"/>
    <property type="match status" value="1"/>
</dbReference>
<dbReference type="InterPro" id="IPR011767">
    <property type="entry name" value="GLR_AS"/>
</dbReference>
<evidence type="ECO:0000313" key="2">
    <source>
        <dbReference type="EMBL" id="SFB25142.1"/>
    </source>
</evidence>
<dbReference type="Proteomes" id="UP000198619">
    <property type="component" value="Unassembled WGS sequence"/>
</dbReference>
<dbReference type="STRING" id="84698.SAMN04488528_102134"/>
<dbReference type="EMBL" id="FOKI01000021">
    <property type="protein sequence ID" value="SFB25142.1"/>
    <property type="molecule type" value="Genomic_DNA"/>
</dbReference>